<comment type="similarity">
    <text evidence="5">Belongs to the binding-protein-dependent transport system permease family.</text>
</comment>
<accession>A0A831T6P1</accession>
<comment type="caution">
    <text evidence="7">The sequence shown here is derived from an EMBL/GenBank/DDBJ whole genome shotgun (WGS) entry which is preliminary data.</text>
</comment>
<evidence type="ECO:0000256" key="1">
    <source>
        <dbReference type="ARBA" id="ARBA00004651"/>
    </source>
</evidence>
<dbReference type="PROSITE" id="PS50928">
    <property type="entry name" value="ABC_TM1"/>
    <property type="match status" value="1"/>
</dbReference>
<dbReference type="SUPFAM" id="SSF161098">
    <property type="entry name" value="MetI-like"/>
    <property type="match status" value="1"/>
</dbReference>
<dbReference type="PANTHER" id="PTHR43632">
    <property type="entry name" value="PERMEASE COMPONENT OF TUNGSTATE ABC TRANSPORTER"/>
    <property type="match status" value="1"/>
</dbReference>
<evidence type="ECO:0000313" key="7">
    <source>
        <dbReference type="EMBL" id="HEG89992.1"/>
    </source>
</evidence>
<dbReference type="Pfam" id="PF00528">
    <property type="entry name" value="BPD_transp_1"/>
    <property type="match status" value="1"/>
</dbReference>
<reference evidence="7" key="1">
    <citation type="journal article" date="2020" name="mSystems">
        <title>Genome- and Community-Level Interaction Insights into Carbon Utilization and Element Cycling Functions of Hydrothermarchaeota in Hydrothermal Sediment.</title>
        <authorList>
            <person name="Zhou Z."/>
            <person name="Liu Y."/>
            <person name="Xu W."/>
            <person name="Pan J."/>
            <person name="Luo Z.H."/>
            <person name="Li M."/>
        </authorList>
    </citation>
    <scope>NUCLEOTIDE SEQUENCE [LARGE SCALE GENOMIC DNA]</scope>
    <source>
        <strain evidence="7">SpSt-210</strain>
    </source>
</reference>
<gene>
    <name evidence="7" type="ORF">ENP34_00875</name>
</gene>
<dbReference type="InterPro" id="IPR035906">
    <property type="entry name" value="MetI-like_sf"/>
</dbReference>
<feature type="transmembrane region" description="Helical" evidence="5">
    <location>
        <begin position="60"/>
        <end position="86"/>
    </location>
</feature>
<dbReference type="GO" id="GO:0005886">
    <property type="term" value="C:plasma membrane"/>
    <property type="evidence" value="ECO:0007669"/>
    <property type="project" value="UniProtKB-SubCell"/>
</dbReference>
<evidence type="ECO:0000256" key="5">
    <source>
        <dbReference type="RuleBase" id="RU363032"/>
    </source>
</evidence>
<dbReference type="Gene3D" id="1.10.3720.10">
    <property type="entry name" value="MetI-like"/>
    <property type="match status" value="1"/>
</dbReference>
<dbReference type="NCBIfam" id="NF038017">
    <property type="entry name" value="ABC_perm1"/>
    <property type="match status" value="1"/>
</dbReference>
<dbReference type="PANTHER" id="PTHR43632:SF1">
    <property type="entry name" value="PERMEASE COMPONENT OF TUNGSTATE ABC TRANSPORTER"/>
    <property type="match status" value="1"/>
</dbReference>
<comment type="subcellular location">
    <subcellularLocation>
        <location evidence="1 5">Cell membrane</location>
        <topology evidence="1 5">Multi-pass membrane protein</topology>
    </subcellularLocation>
</comment>
<evidence type="ECO:0000259" key="6">
    <source>
        <dbReference type="PROSITE" id="PS50928"/>
    </source>
</evidence>
<feature type="transmembrane region" description="Helical" evidence="5">
    <location>
        <begin position="201"/>
        <end position="224"/>
    </location>
</feature>
<dbReference type="InterPro" id="IPR000515">
    <property type="entry name" value="MetI-like"/>
</dbReference>
<feature type="transmembrane region" description="Helical" evidence="5">
    <location>
        <begin position="30"/>
        <end position="53"/>
    </location>
</feature>
<protein>
    <submittedName>
        <fullName evidence="7">ABC transporter permease subunit</fullName>
    </submittedName>
</protein>
<keyword evidence="5" id="KW-0813">Transport</keyword>
<dbReference type="GO" id="GO:0055085">
    <property type="term" value="P:transmembrane transport"/>
    <property type="evidence" value="ECO:0007669"/>
    <property type="project" value="InterPro"/>
</dbReference>
<evidence type="ECO:0000256" key="2">
    <source>
        <dbReference type="ARBA" id="ARBA00022692"/>
    </source>
</evidence>
<evidence type="ECO:0000256" key="3">
    <source>
        <dbReference type="ARBA" id="ARBA00022989"/>
    </source>
</evidence>
<organism evidence="7">
    <name type="scientific">Thermorudis peleae</name>
    <dbReference type="NCBI Taxonomy" id="1382356"/>
    <lineage>
        <taxon>Bacteria</taxon>
        <taxon>Pseudomonadati</taxon>
        <taxon>Thermomicrobiota</taxon>
        <taxon>Thermomicrobia</taxon>
        <taxon>Thermomicrobia incertae sedis</taxon>
        <taxon>Thermorudis</taxon>
    </lineage>
</organism>
<dbReference type="CDD" id="cd06261">
    <property type="entry name" value="TM_PBP2"/>
    <property type="match status" value="1"/>
</dbReference>
<feature type="domain" description="ABC transmembrane type-1" evidence="6">
    <location>
        <begin position="26"/>
        <end position="222"/>
    </location>
</feature>
<keyword evidence="4 5" id="KW-0472">Membrane</keyword>
<name>A0A831T6P1_9BACT</name>
<feature type="transmembrane region" description="Helical" evidence="5">
    <location>
        <begin position="98"/>
        <end position="118"/>
    </location>
</feature>
<dbReference type="InterPro" id="IPR049783">
    <property type="entry name" value="ABC_perm_TupB-like"/>
</dbReference>
<keyword evidence="3 5" id="KW-1133">Transmembrane helix</keyword>
<dbReference type="EMBL" id="DSIY01000021">
    <property type="protein sequence ID" value="HEG89992.1"/>
    <property type="molecule type" value="Genomic_DNA"/>
</dbReference>
<keyword evidence="2 5" id="KW-0812">Transmembrane</keyword>
<dbReference type="AlphaFoldDB" id="A0A831T6P1"/>
<sequence length="234" mass="23753">MDLLWDGLIEAIRLILRADPELQQLVSRSLMVSLTATALAAAAGIPAGIALAVGRFPGRALLQVVVSTGMGLPPVLVGLVVTLFLWRTGPFGALGLLYTPAAMVLAQFLVAAPIAAGFTRAALGLLEPDLLAALRVDGAGRLALGWELVRAALPQVLLAVGAAFGRAISEVGASLMVGGNIAGQTRILTTAIVLETGRGNFALAIALGLVLLALAFVVNVALGWSARVPAAAGT</sequence>
<evidence type="ECO:0000256" key="4">
    <source>
        <dbReference type="ARBA" id="ARBA00023136"/>
    </source>
</evidence>
<proteinExistence type="inferred from homology"/>